<dbReference type="Pfam" id="PF11154">
    <property type="entry name" value="DUF2934"/>
    <property type="match status" value="1"/>
</dbReference>
<keyword evidence="2" id="KW-1185">Reference proteome</keyword>
<proteinExistence type="predicted"/>
<evidence type="ECO:0000313" key="2">
    <source>
        <dbReference type="Proteomes" id="UP000193884"/>
    </source>
</evidence>
<comment type="caution">
    <text evidence="1">The sequence shown here is derived from an EMBL/GenBank/DDBJ whole genome shotgun (WGS) entry which is preliminary data.</text>
</comment>
<accession>A0ABX3WW63</accession>
<name>A0ABX3WW63_9BRAD</name>
<gene>
    <name evidence="1" type="ORF">BST63_28435</name>
</gene>
<reference evidence="1 2" key="1">
    <citation type="submission" date="2017-03" db="EMBL/GenBank/DDBJ databases">
        <title>Whole genome sequences of fourteen strains of Bradyrhizobium canariense and one strain of Bradyrhizobium japonicum isolated from Lupinus (Papilionoideae: Genisteae) species in Algeria.</title>
        <authorList>
            <person name="Crovadore J."/>
            <person name="Chekireb D."/>
            <person name="Brachmann A."/>
            <person name="Chablais R."/>
            <person name="Cochard B."/>
            <person name="Lefort F."/>
        </authorList>
    </citation>
    <scope>NUCLEOTIDE SEQUENCE [LARGE SCALE GENOMIC DNA]</scope>
    <source>
        <strain evidence="1 2">UBMAN05</strain>
    </source>
</reference>
<protein>
    <recommendedName>
        <fullName evidence="3">DUF2934 domain-containing protein</fullName>
    </recommendedName>
</protein>
<dbReference type="Proteomes" id="UP000193884">
    <property type="component" value="Unassembled WGS sequence"/>
</dbReference>
<dbReference type="EMBL" id="NAFK01000173">
    <property type="protein sequence ID" value="OSJ23695.1"/>
    <property type="molecule type" value="Genomic_DNA"/>
</dbReference>
<evidence type="ECO:0000313" key="1">
    <source>
        <dbReference type="EMBL" id="OSJ23695.1"/>
    </source>
</evidence>
<sequence>MPLQNRRSTMSDLEQNIRERAYQLWVENGCEHGKAEMHWLDAQREVLAAALGGVARLSNTGTGKLKTKVSAARKKRRAA</sequence>
<organism evidence="1 2">
    <name type="scientific">Bradyrhizobium canariense</name>
    <dbReference type="NCBI Taxonomy" id="255045"/>
    <lineage>
        <taxon>Bacteria</taxon>
        <taxon>Pseudomonadati</taxon>
        <taxon>Pseudomonadota</taxon>
        <taxon>Alphaproteobacteria</taxon>
        <taxon>Hyphomicrobiales</taxon>
        <taxon>Nitrobacteraceae</taxon>
        <taxon>Bradyrhizobium</taxon>
    </lineage>
</organism>
<dbReference type="InterPro" id="IPR021327">
    <property type="entry name" value="DUF2934"/>
</dbReference>
<evidence type="ECO:0008006" key="3">
    <source>
        <dbReference type="Google" id="ProtNLM"/>
    </source>
</evidence>